<sequence>MSSSSSDCNWGSDSIDGDDSWNFVSKTQCQEPHTSDKFGLKKGRCHTCLSLLADNENHTLPPTSCLNDFGAHLDAPRCLSCLEVANMFDRYRSATYTPEEARAAFPKLERLVCLTHRRKEENEDKILKAVENNLDRDLKGLQKMLEKCRPEGTKGETEITQRGHAEARDVALGQFDIREDRSSTPRANNPLLTTQEQANRNVPEVTLSGPGLSFPIKIYGADSAVLILVHTLVARTLVSGLLSARMPSNPLGQTPNIHGLNALAVTGTCEAGFTECDDGCMPTTSTCCGTGGYCDAGEYCTALGCCPTGEVCSGLSECASGKEECGDGCMPEGSVCCSGGGYCDAGEVCSSSGTCDKATGGTSGGGSTSGGGAVGCSAGKTTCDDDYCIPSDGSTCCNTGLGKYCEAGTYCVTGGCCEDGKICTGGSGSSIFSSGDGDDDDDGGLGSVFKPTKTSGSSGAGATNKNMGGKISTPLGLMVAVAAVALVPML</sequence>
<organism evidence="2 3">
    <name type="scientific">Cercophora newfieldiana</name>
    <dbReference type="NCBI Taxonomy" id="92897"/>
    <lineage>
        <taxon>Eukaryota</taxon>
        <taxon>Fungi</taxon>
        <taxon>Dikarya</taxon>
        <taxon>Ascomycota</taxon>
        <taxon>Pezizomycotina</taxon>
        <taxon>Sordariomycetes</taxon>
        <taxon>Sordariomycetidae</taxon>
        <taxon>Sordariales</taxon>
        <taxon>Lasiosphaeriaceae</taxon>
        <taxon>Cercophora</taxon>
    </lineage>
</organism>
<feature type="region of interest" description="Disordered" evidence="1">
    <location>
        <begin position="434"/>
        <end position="465"/>
    </location>
</feature>
<reference evidence="2" key="1">
    <citation type="submission" date="2023-06" db="EMBL/GenBank/DDBJ databases">
        <title>Genome-scale phylogeny and comparative genomics of the fungal order Sordariales.</title>
        <authorList>
            <consortium name="Lawrence Berkeley National Laboratory"/>
            <person name="Hensen N."/>
            <person name="Bonometti L."/>
            <person name="Westerberg I."/>
            <person name="Brannstrom I.O."/>
            <person name="Guillou S."/>
            <person name="Cros-Aarteil S."/>
            <person name="Calhoun S."/>
            <person name="Haridas S."/>
            <person name="Kuo A."/>
            <person name="Mondo S."/>
            <person name="Pangilinan J."/>
            <person name="Riley R."/>
            <person name="Labutti K."/>
            <person name="Andreopoulos B."/>
            <person name="Lipzen A."/>
            <person name="Chen C."/>
            <person name="Yanf M."/>
            <person name="Daum C."/>
            <person name="Ng V."/>
            <person name="Clum A."/>
            <person name="Steindorff A."/>
            <person name="Ohm R."/>
            <person name="Martin F."/>
            <person name="Silar P."/>
            <person name="Natvig D."/>
            <person name="Lalanne C."/>
            <person name="Gautier V."/>
            <person name="Ament-Velasquez S.L."/>
            <person name="Kruys A."/>
            <person name="Hutchinson M.I."/>
            <person name="Powell A.J."/>
            <person name="Barry K."/>
            <person name="Miller A.N."/>
            <person name="Grigoriev I.V."/>
            <person name="Debuchy R."/>
            <person name="Gladieux P."/>
            <person name="Thoren M.H."/>
            <person name="Johannesson H."/>
        </authorList>
    </citation>
    <scope>NUCLEOTIDE SEQUENCE</scope>
    <source>
        <strain evidence="2">SMH2532-1</strain>
    </source>
</reference>
<comment type="caution">
    <text evidence="2">The sequence shown here is derived from an EMBL/GenBank/DDBJ whole genome shotgun (WGS) entry which is preliminary data.</text>
</comment>
<evidence type="ECO:0000256" key="1">
    <source>
        <dbReference type="SAM" id="MobiDB-lite"/>
    </source>
</evidence>
<keyword evidence="3" id="KW-1185">Reference proteome</keyword>
<dbReference type="Proteomes" id="UP001174936">
    <property type="component" value="Unassembled WGS sequence"/>
</dbReference>
<protein>
    <submittedName>
        <fullName evidence="2">Uncharacterized protein</fullName>
    </submittedName>
</protein>
<dbReference type="EMBL" id="JAULSV010000005">
    <property type="protein sequence ID" value="KAK0644356.1"/>
    <property type="molecule type" value="Genomic_DNA"/>
</dbReference>
<evidence type="ECO:0000313" key="2">
    <source>
        <dbReference type="EMBL" id="KAK0644356.1"/>
    </source>
</evidence>
<name>A0AA39Y1M6_9PEZI</name>
<accession>A0AA39Y1M6</accession>
<feature type="compositionally biased region" description="Polar residues" evidence="1">
    <location>
        <begin position="452"/>
        <end position="465"/>
    </location>
</feature>
<proteinExistence type="predicted"/>
<gene>
    <name evidence="2" type="ORF">B0T16DRAFT_392717</name>
</gene>
<evidence type="ECO:0000313" key="3">
    <source>
        <dbReference type="Proteomes" id="UP001174936"/>
    </source>
</evidence>
<dbReference type="AlphaFoldDB" id="A0AA39Y1M6"/>